<organism evidence="5">
    <name type="scientific">hydrothermal vent metagenome</name>
    <dbReference type="NCBI Taxonomy" id="652676"/>
    <lineage>
        <taxon>unclassified sequences</taxon>
        <taxon>metagenomes</taxon>
        <taxon>ecological metagenomes</taxon>
    </lineage>
</organism>
<name>A0A1W1BU62_9ZZZZ</name>
<accession>A0A1W1BU62</accession>
<gene>
    <name evidence="5" type="ORF">MNB_SM-7-467</name>
</gene>
<keyword evidence="3" id="KW-0408">Iron</keyword>
<feature type="domain" description="Cytochrome c" evidence="4">
    <location>
        <begin position="20"/>
        <end position="103"/>
    </location>
</feature>
<dbReference type="GO" id="GO:0009055">
    <property type="term" value="F:electron transfer activity"/>
    <property type="evidence" value="ECO:0007669"/>
    <property type="project" value="InterPro"/>
</dbReference>
<evidence type="ECO:0000256" key="1">
    <source>
        <dbReference type="ARBA" id="ARBA00022617"/>
    </source>
</evidence>
<reference evidence="5" key="1">
    <citation type="submission" date="2016-10" db="EMBL/GenBank/DDBJ databases">
        <authorList>
            <person name="de Groot N.N."/>
        </authorList>
    </citation>
    <scope>NUCLEOTIDE SEQUENCE</scope>
</reference>
<evidence type="ECO:0000313" key="5">
    <source>
        <dbReference type="EMBL" id="SFV56992.1"/>
    </source>
</evidence>
<sequence length="106" mass="12102">MIERIVVIFFFIAVSTLFGAHQKEGEKLFKEYCWGCHHQTAEAFGPSFRTIANKRTRAEIMAQIADPQGTYKDLGYKRNSMPSFGDLSASELQALTDYIITFKDKK</sequence>
<dbReference type="InterPro" id="IPR009056">
    <property type="entry name" value="Cyt_c-like_dom"/>
</dbReference>
<proteinExistence type="predicted"/>
<dbReference type="EMBL" id="FPHB01000038">
    <property type="protein sequence ID" value="SFV56992.1"/>
    <property type="molecule type" value="Genomic_DNA"/>
</dbReference>
<dbReference type="Gene3D" id="1.10.760.10">
    <property type="entry name" value="Cytochrome c-like domain"/>
    <property type="match status" value="1"/>
</dbReference>
<evidence type="ECO:0000256" key="3">
    <source>
        <dbReference type="ARBA" id="ARBA00023004"/>
    </source>
</evidence>
<dbReference type="Pfam" id="PF13442">
    <property type="entry name" value="Cytochrome_CBB3"/>
    <property type="match status" value="1"/>
</dbReference>
<evidence type="ECO:0000256" key="2">
    <source>
        <dbReference type="ARBA" id="ARBA00022723"/>
    </source>
</evidence>
<dbReference type="InterPro" id="IPR036909">
    <property type="entry name" value="Cyt_c-like_dom_sf"/>
</dbReference>
<evidence type="ECO:0000259" key="4">
    <source>
        <dbReference type="PROSITE" id="PS51007"/>
    </source>
</evidence>
<keyword evidence="2" id="KW-0479">Metal-binding</keyword>
<dbReference type="GO" id="GO:0046872">
    <property type="term" value="F:metal ion binding"/>
    <property type="evidence" value="ECO:0007669"/>
    <property type="project" value="UniProtKB-KW"/>
</dbReference>
<dbReference type="AlphaFoldDB" id="A0A1W1BU62"/>
<dbReference type="GO" id="GO:0020037">
    <property type="term" value="F:heme binding"/>
    <property type="evidence" value="ECO:0007669"/>
    <property type="project" value="InterPro"/>
</dbReference>
<dbReference type="PROSITE" id="PS51007">
    <property type="entry name" value="CYTC"/>
    <property type="match status" value="1"/>
</dbReference>
<dbReference type="SUPFAM" id="SSF46626">
    <property type="entry name" value="Cytochrome c"/>
    <property type="match status" value="1"/>
</dbReference>
<keyword evidence="1" id="KW-0349">Heme</keyword>
<protein>
    <submittedName>
        <fullName evidence="5">Cytochrome d1 heme region</fullName>
    </submittedName>
</protein>